<accession>A0ABT4J0A6</accession>
<evidence type="ECO:0008006" key="3">
    <source>
        <dbReference type="Google" id="ProtNLM"/>
    </source>
</evidence>
<proteinExistence type="predicted"/>
<name>A0ABT4J0A6_9RHOB</name>
<reference evidence="1" key="1">
    <citation type="submission" date="2022-12" db="EMBL/GenBank/DDBJ databases">
        <title>Paracoccus sp. EF6 isolated from a lake water.</title>
        <authorList>
            <person name="Liu H."/>
        </authorList>
    </citation>
    <scope>NUCLEOTIDE SEQUENCE</scope>
    <source>
        <strain evidence="1">EF6</strain>
    </source>
</reference>
<sequence>MMQKPLMPPERTIFEKLVRETKRLGRQFGSLVLPYWGHIVRLSYDCRRKSLVRVTAGQQSLQDELSILLIYQPGGLLDSTLWQIRWMAAQGVSTVVVSNVELSAADRGRLATITYLVVERPNVGYDFGGYREGVLQVLDRGIRPRALYLMNDSVWFPLSEDSDVLERSRAAPEDLWGLFVDLDQKKRATGTRMGSHVQSYFFRFSERLVRDPAFAQYWQKMSLVSSRRVVIQLRELRLTRHFANFGYQVGSLHCWKQVVEFLLSLDNEDTMNEILLHQCQVSRKDALLIEPLMRDGSKTALQVRDALRDKIARAHVLGQSLALHPIVMAALGFPFLKKQRTPIMVGTRAKMVKLGLHADYPEPIRREIETWDNHEVCRKQARR</sequence>
<dbReference type="Proteomes" id="UP001149822">
    <property type="component" value="Unassembled WGS sequence"/>
</dbReference>
<dbReference type="InterPro" id="IPR007739">
    <property type="entry name" value="RgpF"/>
</dbReference>
<comment type="caution">
    <text evidence="1">The sequence shown here is derived from an EMBL/GenBank/DDBJ whole genome shotgun (WGS) entry which is preliminary data.</text>
</comment>
<evidence type="ECO:0000313" key="2">
    <source>
        <dbReference type="Proteomes" id="UP001149822"/>
    </source>
</evidence>
<gene>
    <name evidence="1" type="ORF">OU682_02800</name>
</gene>
<dbReference type="Pfam" id="PF05045">
    <property type="entry name" value="RgpF"/>
    <property type="match status" value="1"/>
</dbReference>
<dbReference type="RefSeq" id="WP_268940543.1">
    <property type="nucleotide sequence ID" value="NZ_JAPTYD010000002.1"/>
</dbReference>
<organism evidence="1 2">
    <name type="scientific">Paracoccus benzoatiresistens</name>
    <dbReference type="NCBI Taxonomy" id="2997341"/>
    <lineage>
        <taxon>Bacteria</taxon>
        <taxon>Pseudomonadati</taxon>
        <taxon>Pseudomonadota</taxon>
        <taxon>Alphaproteobacteria</taxon>
        <taxon>Rhodobacterales</taxon>
        <taxon>Paracoccaceae</taxon>
        <taxon>Paracoccus</taxon>
    </lineage>
</organism>
<evidence type="ECO:0000313" key="1">
    <source>
        <dbReference type="EMBL" id="MCZ0960546.1"/>
    </source>
</evidence>
<dbReference type="EMBL" id="JAPTYD010000002">
    <property type="protein sequence ID" value="MCZ0960546.1"/>
    <property type="molecule type" value="Genomic_DNA"/>
</dbReference>
<protein>
    <recommendedName>
        <fullName evidence="3">Rhamnan synthesis protein F</fullName>
    </recommendedName>
</protein>
<keyword evidence="2" id="KW-1185">Reference proteome</keyword>